<reference evidence="1" key="1">
    <citation type="submission" date="2021-06" db="EMBL/GenBank/DDBJ databases">
        <authorList>
            <person name="Kallberg Y."/>
            <person name="Tangrot J."/>
            <person name="Rosling A."/>
        </authorList>
    </citation>
    <scope>NUCLEOTIDE SEQUENCE</scope>
    <source>
        <strain evidence="1">MA453B</strain>
    </source>
</reference>
<feature type="non-terminal residue" evidence="1">
    <location>
        <position position="1"/>
    </location>
</feature>
<sequence>ESLHEIIIESIKEIKRWNYPCIEYFTIYSYKEWSLGHFENWANTNHNQ</sequence>
<evidence type="ECO:0000313" key="1">
    <source>
        <dbReference type="EMBL" id="CAG8817982.1"/>
    </source>
</evidence>
<protein>
    <submittedName>
        <fullName evidence="1">25146_t:CDS:1</fullName>
    </submittedName>
</protein>
<dbReference type="Proteomes" id="UP000789405">
    <property type="component" value="Unassembled WGS sequence"/>
</dbReference>
<organism evidence="1 2">
    <name type="scientific">Dentiscutata erythropus</name>
    <dbReference type="NCBI Taxonomy" id="1348616"/>
    <lineage>
        <taxon>Eukaryota</taxon>
        <taxon>Fungi</taxon>
        <taxon>Fungi incertae sedis</taxon>
        <taxon>Mucoromycota</taxon>
        <taxon>Glomeromycotina</taxon>
        <taxon>Glomeromycetes</taxon>
        <taxon>Diversisporales</taxon>
        <taxon>Gigasporaceae</taxon>
        <taxon>Dentiscutata</taxon>
    </lineage>
</organism>
<accession>A0A9N9PEH0</accession>
<dbReference type="AlphaFoldDB" id="A0A9N9PEH0"/>
<keyword evidence="2" id="KW-1185">Reference proteome</keyword>
<dbReference type="EMBL" id="CAJVPY010055954">
    <property type="protein sequence ID" value="CAG8817982.1"/>
    <property type="molecule type" value="Genomic_DNA"/>
</dbReference>
<proteinExistence type="predicted"/>
<gene>
    <name evidence="1" type="ORF">DERYTH_LOCUS26535</name>
</gene>
<name>A0A9N9PEH0_9GLOM</name>
<comment type="caution">
    <text evidence="1">The sequence shown here is derived from an EMBL/GenBank/DDBJ whole genome shotgun (WGS) entry which is preliminary data.</text>
</comment>
<evidence type="ECO:0000313" key="2">
    <source>
        <dbReference type="Proteomes" id="UP000789405"/>
    </source>
</evidence>